<keyword evidence="1" id="KW-0812">Transmembrane</keyword>
<keyword evidence="3" id="KW-1185">Reference proteome</keyword>
<reference evidence="2 3" key="1">
    <citation type="submission" date="2019-01" db="EMBL/GenBank/DDBJ databases">
        <title>Sequencing of cultivated peanut Arachis hypogaea provides insights into genome evolution and oil improvement.</title>
        <authorList>
            <person name="Chen X."/>
        </authorList>
    </citation>
    <scope>NUCLEOTIDE SEQUENCE [LARGE SCALE GENOMIC DNA]</scope>
    <source>
        <strain evidence="3">cv. Fuhuasheng</strain>
        <tissue evidence="2">Leaves</tissue>
    </source>
</reference>
<evidence type="ECO:0000313" key="3">
    <source>
        <dbReference type="Proteomes" id="UP000289738"/>
    </source>
</evidence>
<protein>
    <submittedName>
        <fullName evidence="2">Uncharacterized protein</fullName>
    </submittedName>
</protein>
<sequence length="125" mass="14383">MGGGSNVVSSLSNRFYEKSCGKKTSRSNYERLLDRCGCGSRPVLKWSGTYANLWRPFFGYPNYNISMMKKLVKIGNLEYEVRVLKLTFYLLVVVVSVLSKNVILIYGTKRRERRERHTTVNSGED</sequence>
<evidence type="ECO:0000313" key="2">
    <source>
        <dbReference type="EMBL" id="RYQ96211.1"/>
    </source>
</evidence>
<proteinExistence type="predicted"/>
<name>A0A444Y2P0_ARAHY</name>
<evidence type="ECO:0000256" key="1">
    <source>
        <dbReference type="SAM" id="Phobius"/>
    </source>
</evidence>
<organism evidence="2 3">
    <name type="scientific">Arachis hypogaea</name>
    <name type="common">Peanut</name>
    <dbReference type="NCBI Taxonomy" id="3818"/>
    <lineage>
        <taxon>Eukaryota</taxon>
        <taxon>Viridiplantae</taxon>
        <taxon>Streptophyta</taxon>
        <taxon>Embryophyta</taxon>
        <taxon>Tracheophyta</taxon>
        <taxon>Spermatophyta</taxon>
        <taxon>Magnoliopsida</taxon>
        <taxon>eudicotyledons</taxon>
        <taxon>Gunneridae</taxon>
        <taxon>Pentapetalae</taxon>
        <taxon>rosids</taxon>
        <taxon>fabids</taxon>
        <taxon>Fabales</taxon>
        <taxon>Fabaceae</taxon>
        <taxon>Papilionoideae</taxon>
        <taxon>50 kb inversion clade</taxon>
        <taxon>dalbergioids sensu lato</taxon>
        <taxon>Dalbergieae</taxon>
        <taxon>Pterocarpus clade</taxon>
        <taxon>Arachis</taxon>
    </lineage>
</organism>
<keyword evidence="1" id="KW-1133">Transmembrane helix</keyword>
<feature type="transmembrane region" description="Helical" evidence="1">
    <location>
        <begin position="86"/>
        <end position="106"/>
    </location>
</feature>
<keyword evidence="1" id="KW-0472">Membrane</keyword>
<gene>
    <name evidence="2" type="ORF">Ahy_B08g091855</name>
</gene>
<dbReference type="Proteomes" id="UP000289738">
    <property type="component" value="Chromosome B08"/>
</dbReference>
<comment type="caution">
    <text evidence="2">The sequence shown here is derived from an EMBL/GenBank/DDBJ whole genome shotgun (WGS) entry which is preliminary data.</text>
</comment>
<dbReference type="EMBL" id="SDMP01000018">
    <property type="protein sequence ID" value="RYQ96211.1"/>
    <property type="molecule type" value="Genomic_DNA"/>
</dbReference>
<dbReference type="AlphaFoldDB" id="A0A444Y2P0"/>
<accession>A0A444Y2P0</accession>